<keyword evidence="2" id="KW-1185">Reference proteome</keyword>
<dbReference type="InterPro" id="IPR034660">
    <property type="entry name" value="DinB/YfiT-like"/>
</dbReference>
<evidence type="ECO:0000313" key="2">
    <source>
        <dbReference type="Proteomes" id="UP001283366"/>
    </source>
</evidence>
<protein>
    <recommendedName>
        <fullName evidence="3">DinB superfamily protein</fullName>
    </recommendedName>
</protein>
<dbReference type="PANTHER" id="PTHR39473">
    <property type="match status" value="1"/>
</dbReference>
<gene>
    <name evidence="1" type="ORF">SBX37_17995</name>
</gene>
<proteinExistence type="predicted"/>
<comment type="caution">
    <text evidence="1">The sequence shown here is derived from an EMBL/GenBank/DDBJ whole genome shotgun (WGS) entry which is preliminary data.</text>
</comment>
<name>A0ABU4I9V4_9VIBR</name>
<accession>A0ABU4I9V4</accession>
<organism evidence="1 2">
    <name type="scientific">Vibrio mangrovi</name>
    <dbReference type="NCBI Taxonomy" id="474394"/>
    <lineage>
        <taxon>Bacteria</taxon>
        <taxon>Pseudomonadati</taxon>
        <taxon>Pseudomonadota</taxon>
        <taxon>Gammaproteobacteria</taxon>
        <taxon>Vibrionales</taxon>
        <taxon>Vibrionaceae</taxon>
        <taxon>Vibrio</taxon>
    </lineage>
</organism>
<evidence type="ECO:0008006" key="3">
    <source>
        <dbReference type="Google" id="ProtNLM"/>
    </source>
</evidence>
<sequence length="185" mass="20995">MLMLTTSENLAQTHYPPQPTVATQGCIETLEQGYQFLQSITDEQYCYAAPPHITSTVGQHFRHLLDVFQAIYHADGIIDYNQRRRGDTVETSRQKAIAEIDEFIHWLNWIEPASLTKPVRMLTEVSLTQTEVCEMMSTQERELTFAALHATHHFAMAKATLSLHHVETDDALGYAPTTASYLRGK</sequence>
<dbReference type="PANTHER" id="PTHR39473:SF1">
    <property type="entry name" value="DINB-LIKE DOMAIN-CONTAINING PROTEIN"/>
    <property type="match status" value="1"/>
</dbReference>
<dbReference type="Proteomes" id="UP001283366">
    <property type="component" value="Unassembled WGS sequence"/>
</dbReference>
<dbReference type="EMBL" id="JAWRCO010000002">
    <property type="protein sequence ID" value="MDW6004753.1"/>
    <property type="molecule type" value="Genomic_DNA"/>
</dbReference>
<dbReference type="RefSeq" id="WP_087481079.1">
    <property type="nucleotide sequence ID" value="NZ_AP024884.1"/>
</dbReference>
<reference evidence="1 2" key="1">
    <citation type="submission" date="2023-11" db="EMBL/GenBank/DDBJ databases">
        <title>Plant-associative lifestyle of Vibrio porteresiae and its evolutionary dynamics.</title>
        <authorList>
            <person name="Rameshkumar N."/>
            <person name="Kirti K."/>
        </authorList>
    </citation>
    <scope>NUCLEOTIDE SEQUENCE [LARGE SCALE GENOMIC DNA]</scope>
    <source>
        <strain evidence="1 2">MSSRF38</strain>
    </source>
</reference>
<evidence type="ECO:0000313" key="1">
    <source>
        <dbReference type="EMBL" id="MDW6004753.1"/>
    </source>
</evidence>
<dbReference type="SUPFAM" id="SSF109854">
    <property type="entry name" value="DinB/YfiT-like putative metalloenzymes"/>
    <property type="match status" value="1"/>
</dbReference>